<protein>
    <submittedName>
        <fullName evidence="2">Uncharacterized protein</fullName>
    </submittedName>
</protein>
<dbReference type="EMBL" id="MHLB01000050">
    <property type="protein sequence ID" value="OGZ01035.1"/>
    <property type="molecule type" value="Genomic_DNA"/>
</dbReference>
<evidence type="ECO:0000313" key="2">
    <source>
        <dbReference type="EMBL" id="OGZ01035.1"/>
    </source>
</evidence>
<keyword evidence="1" id="KW-0812">Transmembrane</keyword>
<organism evidence="2 3">
    <name type="scientific">Candidatus Liptonbacteria bacterium RIFCSPLOWO2_01_FULL_53_13</name>
    <dbReference type="NCBI Taxonomy" id="1798651"/>
    <lineage>
        <taxon>Bacteria</taxon>
        <taxon>Candidatus Liptoniibacteriota</taxon>
    </lineage>
</organism>
<gene>
    <name evidence="2" type="ORF">A2946_03290</name>
</gene>
<accession>A0A1G2CI28</accession>
<dbReference type="AlphaFoldDB" id="A0A1G2CI28"/>
<dbReference type="Proteomes" id="UP000178348">
    <property type="component" value="Unassembled WGS sequence"/>
</dbReference>
<evidence type="ECO:0000256" key="1">
    <source>
        <dbReference type="SAM" id="Phobius"/>
    </source>
</evidence>
<comment type="caution">
    <text evidence="2">The sequence shown here is derived from an EMBL/GenBank/DDBJ whole genome shotgun (WGS) entry which is preliminary data.</text>
</comment>
<evidence type="ECO:0000313" key="3">
    <source>
        <dbReference type="Proteomes" id="UP000178348"/>
    </source>
</evidence>
<reference evidence="2 3" key="1">
    <citation type="journal article" date="2016" name="Nat. Commun.">
        <title>Thousands of microbial genomes shed light on interconnected biogeochemical processes in an aquifer system.</title>
        <authorList>
            <person name="Anantharaman K."/>
            <person name="Brown C.T."/>
            <person name="Hug L.A."/>
            <person name="Sharon I."/>
            <person name="Castelle C.J."/>
            <person name="Probst A.J."/>
            <person name="Thomas B.C."/>
            <person name="Singh A."/>
            <person name="Wilkins M.J."/>
            <person name="Karaoz U."/>
            <person name="Brodie E.L."/>
            <person name="Williams K.H."/>
            <person name="Hubbard S.S."/>
            <person name="Banfield J.F."/>
        </authorList>
    </citation>
    <scope>NUCLEOTIDE SEQUENCE [LARGE SCALE GENOMIC DNA]</scope>
</reference>
<sequence>MRHLPLAICHLPFARRAQATLSLVMLIGGISVLMSVALSFLVSSFLNVGIGFEAGERALAAARAGNDDAMLQLVRNKDYSGDYTFSVGSYAASVSVSQNTGEATIVSSSTVAGRTKKICTVASVNAETGLIAPVSSGLIPCP</sequence>
<keyword evidence="1" id="KW-1133">Transmembrane helix</keyword>
<name>A0A1G2CI28_9BACT</name>
<proteinExistence type="predicted"/>
<keyword evidence="1" id="KW-0472">Membrane</keyword>
<feature type="transmembrane region" description="Helical" evidence="1">
    <location>
        <begin position="26"/>
        <end position="48"/>
    </location>
</feature>